<protein>
    <submittedName>
        <fullName evidence="3">Lamina-associated polypeptide 2, isoforms beta/delta/epsilon/gamma-like</fullName>
    </submittedName>
</protein>
<dbReference type="AlphaFoldDB" id="A0A6P6P556"/>
<dbReference type="OrthoDB" id="6363067at2759"/>
<evidence type="ECO:0000313" key="3">
    <source>
        <dbReference type="RefSeq" id="XP_026116112.1"/>
    </source>
</evidence>
<evidence type="ECO:0000256" key="1">
    <source>
        <dbReference type="SAM" id="Phobius"/>
    </source>
</evidence>
<keyword evidence="1" id="KW-0472">Membrane</keyword>
<reference evidence="3" key="1">
    <citation type="submission" date="2025-08" db="UniProtKB">
        <authorList>
            <consortium name="RefSeq"/>
        </authorList>
    </citation>
    <scope>IDENTIFICATION</scope>
    <source>
        <strain evidence="3">Wakin</strain>
        <tissue evidence="3">Muscle</tissue>
    </source>
</reference>
<sequence length="102" mass="11409">MFPDTARTPTGIYATKRLPIKGAAGRAVQFKCPEISLLSPTTMERQEIQQCLVPLWVQIVVFLLVVCMLYLIYSSMEEQLSNPFTVLLHGLHEAALISTSQD</sequence>
<evidence type="ECO:0000313" key="2">
    <source>
        <dbReference type="Proteomes" id="UP000515129"/>
    </source>
</evidence>
<feature type="transmembrane region" description="Helical" evidence="1">
    <location>
        <begin position="52"/>
        <end position="73"/>
    </location>
</feature>
<dbReference type="KEGG" id="caua:113094712"/>
<dbReference type="Proteomes" id="UP000515129">
    <property type="component" value="Unplaced"/>
</dbReference>
<accession>A0A6P6P556</accession>
<keyword evidence="1" id="KW-0812">Transmembrane</keyword>
<name>A0A6P6P556_CARAU</name>
<dbReference type="GeneID" id="113094712"/>
<keyword evidence="2" id="KW-1185">Reference proteome</keyword>
<keyword evidence="1" id="KW-1133">Transmembrane helix</keyword>
<dbReference type="RefSeq" id="XP_026116112.1">
    <property type="nucleotide sequence ID" value="XM_026260327.1"/>
</dbReference>
<gene>
    <name evidence="3" type="primary">LOC113094712</name>
</gene>
<organism evidence="2 3">
    <name type="scientific">Carassius auratus</name>
    <name type="common">Goldfish</name>
    <dbReference type="NCBI Taxonomy" id="7957"/>
    <lineage>
        <taxon>Eukaryota</taxon>
        <taxon>Metazoa</taxon>
        <taxon>Chordata</taxon>
        <taxon>Craniata</taxon>
        <taxon>Vertebrata</taxon>
        <taxon>Euteleostomi</taxon>
        <taxon>Actinopterygii</taxon>
        <taxon>Neopterygii</taxon>
        <taxon>Teleostei</taxon>
        <taxon>Ostariophysi</taxon>
        <taxon>Cypriniformes</taxon>
        <taxon>Cyprinidae</taxon>
        <taxon>Cyprininae</taxon>
        <taxon>Carassius</taxon>
    </lineage>
</organism>
<proteinExistence type="predicted"/>